<dbReference type="Pfam" id="PF13344">
    <property type="entry name" value="Hydrolase_6"/>
    <property type="match status" value="1"/>
</dbReference>
<dbReference type="InterPro" id="IPR006353">
    <property type="entry name" value="HAD-SF_hydro_IIA_CECR5"/>
</dbReference>
<name>A0A9W9G2F5_9EURO</name>
<proteinExistence type="predicted"/>
<reference evidence="1" key="2">
    <citation type="journal article" date="2023" name="IMA Fungus">
        <title>Comparative genomic study of the Penicillium genus elucidates a diverse pangenome and 15 lateral gene transfer events.</title>
        <authorList>
            <person name="Petersen C."/>
            <person name="Sorensen T."/>
            <person name="Nielsen M.R."/>
            <person name="Sondergaard T.E."/>
            <person name="Sorensen J.L."/>
            <person name="Fitzpatrick D.A."/>
            <person name="Frisvad J.C."/>
            <person name="Nielsen K.L."/>
        </authorList>
    </citation>
    <scope>NUCLEOTIDE SEQUENCE</scope>
    <source>
        <strain evidence="1">IBT 30761</strain>
    </source>
</reference>
<protein>
    <recommendedName>
        <fullName evidence="3">Phosphatidyl synthase</fullName>
    </recommendedName>
</protein>
<dbReference type="PANTHER" id="PTHR14269:SF4">
    <property type="entry name" value="CAT EYE SYNDROME CRITICAL REGION PROTEIN 5"/>
    <property type="match status" value="1"/>
</dbReference>
<dbReference type="InterPro" id="IPR006357">
    <property type="entry name" value="HAD-SF_hydro_IIA"/>
</dbReference>
<dbReference type="RefSeq" id="XP_056478898.1">
    <property type="nucleotide sequence ID" value="XM_056613857.1"/>
</dbReference>
<dbReference type="Gene3D" id="3.40.50.1000">
    <property type="entry name" value="HAD superfamily/HAD-like"/>
    <property type="match status" value="2"/>
</dbReference>
<dbReference type="Pfam" id="PF13242">
    <property type="entry name" value="Hydrolase_like"/>
    <property type="match status" value="1"/>
</dbReference>
<dbReference type="NCBIfam" id="TIGR01456">
    <property type="entry name" value="CECR5"/>
    <property type="match status" value="1"/>
</dbReference>
<evidence type="ECO:0000313" key="2">
    <source>
        <dbReference type="Proteomes" id="UP001149074"/>
    </source>
</evidence>
<sequence>MPAKTATSVRRLSSADARRSDLYSVETVVAPPEKLKALYDADGTAAGLERARKSIDETASDGDTPEVEQADRSCTDKFAIAFDIDGVLVKGGKPLPASVGAMKYINGDNPYRVKIPYIFVTNGGGKTEEERCIDLSRQLQIEVSPGQFICGHTPMREMAEVYQTVLVVGGEGEKCRVVAEDYGFKDVVTPGDIIKSKHDTTPFRKLTEEEYRNSRERNFDEFTIDAIFVFADSRDWAGDQQIILDLLMSKNGRLGTRSETFDEGPPIYFSHNDIVWSTSHEHSRIGMGALRTSVEALYKELTGKELTTVAFGKPQLGTFGFATRLLREWRKETYGIDEPPATVYFVGDTPESDIRGTNEYNQISDTDWFSILVKTGVYQDDKTPRFAPMEVCEDVLEAVKFAVRRELGGDS</sequence>
<dbReference type="OrthoDB" id="10251048at2759"/>
<dbReference type="SUPFAM" id="SSF56784">
    <property type="entry name" value="HAD-like"/>
    <property type="match status" value="1"/>
</dbReference>
<dbReference type="GeneID" id="81352836"/>
<evidence type="ECO:0000313" key="1">
    <source>
        <dbReference type="EMBL" id="KAJ5110828.1"/>
    </source>
</evidence>
<dbReference type="AlphaFoldDB" id="A0A9W9G2F5"/>
<dbReference type="PANTHER" id="PTHR14269">
    <property type="entry name" value="CDP-DIACYLGLYCEROL--GLYCEROL-3-PHOSPHATE 3-PHOSPHATIDYLTRANSFERASE-RELATED"/>
    <property type="match status" value="1"/>
</dbReference>
<dbReference type="InterPro" id="IPR023214">
    <property type="entry name" value="HAD_sf"/>
</dbReference>
<dbReference type="NCBIfam" id="TIGR01460">
    <property type="entry name" value="HAD-SF-IIA"/>
    <property type="match status" value="1"/>
</dbReference>
<dbReference type="InterPro" id="IPR050324">
    <property type="entry name" value="CDP-alcohol_PTase-I"/>
</dbReference>
<reference evidence="1" key="1">
    <citation type="submission" date="2022-11" db="EMBL/GenBank/DDBJ databases">
        <authorList>
            <person name="Petersen C."/>
        </authorList>
    </citation>
    <scope>NUCLEOTIDE SEQUENCE</scope>
    <source>
        <strain evidence="1">IBT 30761</strain>
    </source>
</reference>
<comment type="caution">
    <text evidence="1">The sequence shown here is derived from an EMBL/GenBank/DDBJ whole genome shotgun (WGS) entry which is preliminary data.</text>
</comment>
<dbReference type="Proteomes" id="UP001149074">
    <property type="component" value="Unassembled WGS sequence"/>
</dbReference>
<organism evidence="1 2">
    <name type="scientific">Penicillium argentinense</name>
    <dbReference type="NCBI Taxonomy" id="1131581"/>
    <lineage>
        <taxon>Eukaryota</taxon>
        <taxon>Fungi</taxon>
        <taxon>Dikarya</taxon>
        <taxon>Ascomycota</taxon>
        <taxon>Pezizomycotina</taxon>
        <taxon>Eurotiomycetes</taxon>
        <taxon>Eurotiomycetidae</taxon>
        <taxon>Eurotiales</taxon>
        <taxon>Aspergillaceae</taxon>
        <taxon>Penicillium</taxon>
    </lineage>
</organism>
<dbReference type="GO" id="GO:0046474">
    <property type="term" value="P:glycerophospholipid biosynthetic process"/>
    <property type="evidence" value="ECO:0007669"/>
    <property type="project" value="TreeGrafter"/>
</dbReference>
<accession>A0A9W9G2F5</accession>
<evidence type="ECO:0008006" key="3">
    <source>
        <dbReference type="Google" id="ProtNLM"/>
    </source>
</evidence>
<dbReference type="GO" id="GO:0005739">
    <property type="term" value="C:mitochondrion"/>
    <property type="evidence" value="ECO:0007669"/>
    <property type="project" value="TreeGrafter"/>
</dbReference>
<gene>
    <name evidence="1" type="ORF">N7532_001363</name>
</gene>
<dbReference type="FunFam" id="3.40.50.1000:FF:000069">
    <property type="entry name" value="HAD-superfamily subfamily IIA hydrolase"/>
    <property type="match status" value="1"/>
</dbReference>
<keyword evidence="2" id="KW-1185">Reference proteome</keyword>
<dbReference type="EMBL" id="JAPQKI010000002">
    <property type="protein sequence ID" value="KAJ5110828.1"/>
    <property type="molecule type" value="Genomic_DNA"/>
</dbReference>
<dbReference type="InterPro" id="IPR036412">
    <property type="entry name" value="HAD-like_sf"/>
</dbReference>